<comment type="caution">
    <text evidence="3">The sequence shown here is derived from an EMBL/GenBank/DDBJ whole genome shotgun (WGS) entry which is preliminary data.</text>
</comment>
<dbReference type="PANTHER" id="PTHR43476:SF5">
    <property type="entry name" value="FAD-DEPENDENT MONOOXYGENASE"/>
    <property type="match status" value="1"/>
</dbReference>
<evidence type="ECO:0000259" key="2">
    <source>
        <dbReference type="Pfam" id="PF01494"/>
    </source>
</evidence>
<protein>
    <submittedName>
        <fullName evidence="3">2,4-dichlorophenol 6-monooxygenase</fullName>
        <ecNumber evidence="3">1.14.13.20</ecNumber>
    </submittedName>
</protein>
<dbReference type="InterPro" id="IPR036188">
    <property type="entry name" value="FAD/NAD-bd_sf"/>
</dbReference>
<dbReference type="EC" id="1.14.13.20" evidence="3"/>
<name>A0A0F0KHE9_9MICO</name>
<dbReference type="Pfam" id="PF01494">
    <property type="entry name" value="FAD_binding_3"/>
    <property type="match status" value="1"/>
</dbReference>
<dbReference type="PRINTS" id="PR00420">
    <property type="entry name" value="RNGMNOXGNASE"/>
</dbReference>
<feature type="domain" description="FAD-binding" evidence="2">
    <location>
        <begin position="10"/>
        <end position="332"/>
    </location>
</feature>
<keyword evidence="1 3" id="KW-0560">Oxidoreductase</keyword>
<dbReference type="SUPFAM" id="SSF51905">
    <property type="entry name" value="FAD/NAD(P)-binding domain"/>
    <property type="match status" value="1"/>
</dbReference>
<keyword evidence="3" id="KW-0503">Monooxygenase</keyword>
<keyword evidence="4" id="KW-1185">Reference proteome</keyword>
<evidence type="ECO:0000313" key="4">
    <source>
        <dbReference type="Proteomes" id="UP000033572"/>
    </source>
</evidence>
<evidence type="ECO:0000313" key="3">
    <source>
        <dbReference type="EMBL" id="KJL20273.1"/>
    </source>
</evidence>
<dbReference type="PANTHER" id="PTHR43476">
    <property type="entry name" value="3-(3-HYDROXY-PHENYL)PROPIONATE/3-HYDROXYCINNAMIC ACID HYDROXYLASE"/>
    <property type="match status" value="1"/>
</dbReference>
<accession>A0A0F0KHE9</accession>
<dbReference type="InterPro" id="IPR050631">
    <property type="entry name" value="PheA/TfdB_FAD_monoxygenase"/>
</dbReference>
<dbReference type="GO" id="GO:0071949">
    <property type="term" value="F:FAD binding"/>
    <property type="evidence" value="ECO:0007669"/>
    <property type="project" value="InterPro"/>
</dbReference>
<proteinExistence type="predicted"/>
<dbReference type="Proteomes" id="UP000033572">
    <property type="component" value="Unassembled WGS sequence"/>
</dbReference>
<organism evidence="3 4">
    <name type="scientific">Microbacterium foliorum</name>
    <dbReference type="NCBI Taxonomy" id="104336"/>
    <lineage>
        <taxon>Bacteria</taxon>
        <taxon>Bacillati</taxon>
        <taxon>Actinomycetota</taxon>
        <taxon>Actinomycetes</taxon>
        <taxon>Micrococcales</taxon>
        <taxon>Microbacteriaceae</taxon>
        <taxon>Microbacterium</taxon>
    </lineage>
</organism>
<evidence type="ECO:0000256" key="1">
    <source>
        <dbReference type="ARBA" id="ARBA00023002"/>
    </source>
</evidence>
<dbReference type="EMBL" id="JYIU01000043">
    <property type="protein sequence ID" value="KJL20273.1"/>
    <property type="molecule type" value="Genomic_DNA"/>
</dbReference>
<gene>
    <name evidence="3" type="primary">tfdB</name>
    <name evidence="3" type="ORF">RN50_02118</name>
</gene>
<reference evidence="3 4" key="1">
    <citation type="submission" date="2015-02" db="EMBL/GenBank/DDBJ databases">
        <title>Draft genome sequences of ten Microbacterium spp. with emphasis on heavy metal contaminated environments.</title>
        <authorList>
            <person name="Corretto E."/>
        </authorList>
    </citation>
    <scope>NUCLEOTIDE SEQUENCE [LARGE SCALE GENOMIC DNA]</scope>
    <source>
        <strain evidence="3 4">DSM 12966</strain>
    </source>
</reference>
<dbReference type="PATRIC" id="fig|104336.4.peg.2162"/>
<dbReference type="InterPro" id="IPR002938">
    <property type="entry name" value="FAD-bd"/>
</dbReference>
<sequence>MLNLMSTRIDTDCVIVGGGPAGLMLGLILAREGLDVTVVEKHADFLRDFRGDTIHPSTQQLLGDLGLLDEFLATAHSDMDRVTLSWHGTELTLADFSHLPTPRRVMSFLPQWDFLDLLAEAAIRHPGFRLLRSTRIHDVVREAGRIVGVTGADAEGAIEIRARLVVDASGRDSQIREAVGLTPRGVAAAMDVLWFRLPKGPDEAYPFIQAGAGMIITIDRGDFFQIAHVIPAGSWTGTDRDVARMTRRLMSISPRLGASAAGLRTDDVHLLRVRLERLHRWYVDGMLCIGDAAHAMSPAGGVGINLAIQDAVAAARILGPALAHGGRPRRADLRRVQRRRTWPTLVTQTVQRALQGPLLSTSDADAPLPPVLRVLRRHPALSRLTGRFVGLGARPERLGRRAVRSDGAAPLRA</sequence>
<dbReference type="AlphaFoldDB" id="A0A0F0KHE9"/>
<dbReference type="Gene3D" id="3.50.50.60">
    <property type="entry name" value="FAD/NAD(P)-binding domain"/>
    <property type="match status" value="2"/>
</dbReference>
<dbReference type="GO" id="GO:0018666">
    <property type="term" value="F:2,4-dichlorophenol 6-monooxygenase activity"/>
    <property type="evidence" value="ECO:0007669"/>
    <property type="project" value="UniProtKB-EC"/>
</dbReference>